<accession>A0A5J4PTB6</accession>
<evidence type="ECO:0000313" key="1">
    <source>
        <dbReference type="EMBL" id="KAA6312876.1"/>
    </source>
</evidence>
<sequence length="157" mass="17807">MRTFILADNQDITREGIIALLKESGLSEKVIEVKNLAELQNKLNLYPHAVVVLDYTLFNFASQQQMLIVKEKSKDSSWILFSEDLAVHFLRHVLLADPSLNVVMKHNTKAEILSALQCAVYNMPYICDFVDHILQESISPVPIPDKLTASEKVILQE</sequence>
<dbReference type="InterPro" id="IPR011006">
    <property type="entry name" value="CheY-like_superfamily"/>
</dbReference>
<dbReference type="SUPFAM" id="SSF52172">
    <property type="entry name" value="CheY-like"/>
    <property type="match status" value="1"/>
</dbReference>
<dbReference type="EMBL" id="SNRY01006315">
    <property type="protein sequence ID" value="KAA6312876.1"/>
    <property type="molecule type" value="Genomic_DNA"/>
</dbReference>
<comment type="caution">
    <text evidence="1">The sequence shown here is derived from an EMBL/GenBank/DDBJ whole genome shotgun (WGS) entry which is preliminary data.</text>
</comment>
<protein>
    <recommendedName>
        <fullName evidence="2">Response regulatory domain-containing protein</fullName>
    </recommendedName>
</protein>
<name>A0A5J4PTB6_9ZZZZ</name>
<evidence type="ECO:0008006" key="2">
    <source>
        <dbReference type="Google" id="ProtNLM"/>
    </source>
</evidence>
<organism evidence="1">
    <name type="scientific">termite gut metagenome</name>
    <dbReference type="NCBI Taxonomy" id="433724"/>
    <lineage>
        <taxon>unclassified sequences</taxon>
        <taxon>metagenomes</taxon>
        <taxon>organismal metagenomes</taxon>
    </lineage>
</organism>
<proteinExistence type="predicted"/>
<feature type="non-terminal residue" evidence="1">
    <location>
        <position position="157"/>
    </location>
</feature>
<gene>
    <name evidence="1" type="ORF">EZS27_036260</name>
</gene>
<dbReference type="AlphaFoldDB" id="A0A5J4PTB6"/>
<reference evidence="1" key="1">
    <citation type="submission" date="2019-03" db="EMBL/GenBank/DDBJ databases">
        <title>Single cell metagenomics reveals metabolic interactions within the superorganism composed of flagellate Streblomastix strix and complex community of Bacteroidetes bacteria on its surface.</title>
        <authorList>
            <person name="Treitli S.C."/>
            <person name="Kolisko M."/>
            <person name="Husnik F."/>
            <person name="Keeling P."/>
            <person name="Hampl V."/>
        </authorList>
    </citation>
    <scope>NUCLEOTIDE SEQUENCE</scope>
    <source>
        <strain evidence="1">STM</strain>
    </source>
</reference>